<feature type="domain" description="N-acetyltransferase" evidence="1">
    <location>
        <begin position="9"/>
        <end position="149"/>
    </location>
</feature>
<dbReference type="RefSeq" id="WP_129131222.1">
    <property type="nucleotide sequence ID" value="NZ_SDHW01000003.1"/>
</dbReference>
<dbReference type="GO" id="GO:0016747">
    <property type="term" value="F:acyltransferase activity, transferring groups other than amino-acyl groups"/>
    <property type="evidence" value="ECO:0007669"/>
    <property type="project" value="InterPro"/>
</dbReference>
<dbReference type="InterPro" id="IPR000182">
    <property type="entry name" value="GNAT_dom"/>
</dbReference>
<dbReference type="EMBL" id="SDHW01000003">
    <property type="protein sequence ID" value="RXK59848.1"/>
    <property type="molecule type" value="Genomic_DNA"/>
</dbReference>
<dbReference type="Pfam" id="PF13302">
    <property type="entry name" value="Acetyltransf_3"/>
    <property type="match status" value="1"/>
</dbReference>
<keyword evidence="3" id="KW-1185">Reference proteome</keyword>
<evidence type="ECO:0000259" key="1">
    <source>
        <dbReference type="Pfam" id="PF13302"/>
    </source>
</evidence>
<proteinExistence type="predicted"/>
<dbReference type="InterPro" id="IPR051531">
    <property type="entry name" value="N-acetyltransferase"/>
</dbReference>
<dbReference type="PANTHER" id="PTHR43792:SF1">
    <property type="entry name" value="N-ACETYLTRANSFERASE DOMAIN-CONTAINING PROTEIN"/>
    <property type="match status" value="1"/>
</dbReference>
<gene>
    <name evidence="2" type="ORF">ESA94_12400</name>
</gene>
<keyword evidence="2" id="KW-0808">Transferase</keyword>
<dbReference type="Proteomes" id="UP000290204">
    <property type="component" value="Unassembled WGS sequence"/>
</dbReference>
<dbReference type="InterPro" id="IPR016181">
    <property type="entry name" value="Acyl_CoA_acyltransferase"/>
</dbReference>
<dbReference type="PANTHER" id="PTHR43792">
    <property type="entry name" value="GNAT FAMILY, PUTATIVE (AFU_ORTHOLOGUE AFUA_3G00765)-RELATED-RELATED"/>
    <property type="match status" value="1"/>
</dbReference>
<dbReference type="OrthoDB" id="9788916at2"/>
<dbReference type="Gene3D" id="3.40.630.30">
    <property type="match status" value="1"/>
</dbReference>
<accession>A0A4Q1CHN2</accession>
<evidence type="ECO:0000313" key="3">
    <source>
        <dbReference type="Proteomes" id="UP000290204"/>
    </source>
</evidence>
<comment type="caution">
    <text evidence="2">The sequence shown here is derived from an EMBL/GenBank/DDBJ whole genome shotgun (WGS) entry which is preliminary data.</text>
</comment>
<protein>
    <submittedName>
        <fullName evidence="2">N-acetyltransferase</fullName>
    </submittedName>
</protein>
<organism evidence="2 3">
    <name type="scientific">Lacibacter luteus</name>
    <dbReference type="NCBI Taxonomy" id="2508719"/>
    <lineage>
        <taxon>Bacteria</taxon>
        <taxon>Pseudomonadati</taxon>
        <taxon>Bacteroidota</taxon>
        <taxon>Chitinophagia</taxon>
        <taxon>Chitinophagales</taxon>
        <taxon>Chitinophagaceae</taxon>
        <taxon>Lacibacter</taxon>
    </lineage>
</organism>
<dbReference type="AlphaFoldDB" id="A0A4Q1CHN2"/>
<name>A0A4Q1CHN2_9BACT</name>
<reference evidence="2 3" key="1">
    <citation type="submission" date="2019-01" db="EMBL/GenBank/DDBJ databases">
        <title>Lacibacter sp. strain TTM-7.</title>
        <authorList>
            <person name="Chen W.-M."/>
        </authorList>
    </citation>
    <scope>NUCLEOTIDE SEQUENCE [LARGE SCALE GENOMIC DNA]</scope>
    <source>
        <strain evidence="2 3">TTM-7</strain>
    </source>
</reference>
<sequence>MQIIFETARLYFRQFTSEDAPLIFALNQHAAVVKYVHELPLLTVADAERVLQNSILPQYSKYDLGRYAVYTKHSNAFIGWCGLKYRQEIDEVDLGYRFIPSSWGKGYGTEAAANTLHYGFQTKKLNRITGRAHIENIASLTILRKIGMQYLCNEVVDNCPVETYEAFNPNVKKSENLRNNS</sequence>
<evidence type="ECO:0000313" key="2">
    <source>
        <dbReference type="EMBL" id="RXK59848.1"/>
    </source>
</evidence>
<dbReference type="SUPFAM" id="SSF55729">
    <property type="entry name" value="Acyl-CoA N-acyltransferases (Nat)"/>
    <property type="match status" value="1"/>
</dbReference>